<organism evidence="1 2">
    <name type="scientific">Galbibacter pacificus</name>
    <dbReference type="NCBI Taxonomy" id="2996052"/>
    <lineage>
        <taxon>Bacteria</taxon>
        <taxon>Pseudomonadati</taxon>
        <taxon>Bacteroidota</taxon>
        <taxon>Flavobacteriia</taxon>
        <taxon>Flavobacteriales</taxon>
        <taxon>Flavobacteriaceae</taxon>
        <taxon>Galbibacter</taxon>
    </lineage>
</organism>
<keyword evidence="2" id="KW-1185">Reference proteome</keyword>
<evidence type="ECO:0000313" key="1">
    <source>
        <dbReference type="EMBL" id="MDG3585939.1"/>
    </source>
</evidence>
<evidence type="ECO:0000313" key="2">
    <source>
        <dbReference type="Proteomes" id="UP001153642"/>
    </source>
</evidence>
<protein>
    <submittedName>
        <fullName evidence="1">Virulence RhuM family protein</fullName>
    </submittedName>
</protein>
<reference evidence="1" key="1">
    <citation type="submission" date="2022-11" db="EMBL/GenBank/DDBJ databases">
        <title>High-quality draft genome sequence of Galbibacter sp. strain CMA-7.</title>
        <authorList>
            <person name="Wei L."/>
            <person name="Dong C."/>
            <person name="Shao Z."/>
        </authorList>
    </citation>
    <scope>NUCLEOTIDE SEQUENCE</scope>
    <source>
        <strain evidence="1">CMA-7</strain>
    </source>
</reference>
<sequence>MIELFDSSKANISEHIKHILSSGELDEEATVRNFRTVQQEGNRSVTRNRLHYNLDMIISVGCRVNSKIAK</sequence>
<dbReference type="PANTHER" id="PTHR35810">
    <property type="entry name" value="CYTOPLASMIC PROTEIN-RELATED"/>
    <property type="match status" value="1"/>
</dbReference>
<comment type="caution">
    <text evidence="1">The sequence shown here is derived from an EMBL/GenBank/DDBJ whole genome shotgun (WGS) entry which is preliminary data.</text>
</comment>
<dbReference type="RefSeq" id="WP_277900145.1">
    <property type="nucleotide sequence ID" value="NZ_JAPMUA010000003.1"/>
</dbReference>
<dbReference type="Pfam" id="PF13310">
    <property type="entry name" value="Virulence_RhuM"/>
    <property type="match status" value="1"/>
</dbReference>
<proteinExistence type="predicted"/>
<dbReference type="Proteomes" id="UP001153642">
    <property type="component" value="Unassembled WGS sequence"/>
</dbReference>
<dbReference type="InterPro" id="IPR011204">
    <property type="entry name" value="Virulence_RhuM-like"/>
</dbReference>
<gene>
    <name evidence="1" type="ORF">OSR52_08650</name>
</gene>
<dbReference type="PANTHER" id="PTHR35810:SF1">
    <property type="entry name" value="CYTOPLASMIC PROTEIN"/>
    <property type="match status" value="1"/>
</dbReference>
<name>A0ABT6FSB4_9FLAO</name>
<accession>A0ABT6FSB4</accession>
<dbReference type="EMBL" id="JAPMUA010000003">
    <property type="protein sequence ID" value="MDG3585939.1"/>
    <property type="molecule type" value="Genomic_DNA"/>
</dbReference>